<dbReference type="InterPro" id="IPR001599">
    <property type="entry name" value="Macroglobln_a2"/>
</dbReference>
<dbReference type="EMBL" id="JALNTZ010000001">
    <property type="protein sequence ID" value="KAJ3665983.1"/>
    <property type="molecule type" value="Genomic_DNA"/>
</dbReference>
<dbReference type="PANTHER" id="PTHR11412">
    <property type="entry name" value="MACROGLOBULIN / COMPLEMENT"/>
    <property type="match status" value="1"/>
</dbReference>
<dbReference type="Gene3D" id="2.20.130.20">
    <property type="match status" value="1"/>
</dbReference>
<reference evidence="8" key="1">
    <citation type="journal article" date="2023" name="G3 (Bethesda)">
        <title>Whole genome assemblies of Zophobas morio and Tenebrio molitor.</title>
        <authorList>
            <person name="Kaur S."/>
            <person name="Stinson S.A."/>
            <person name="diCenzo G.C."/>
        </authorList>
    </citation>
    <scope>NUCLEOTIDE SEQUENCE</scope>
    <source>
        <strain evidence="8">QUZm001</strain>
    </source>
</reference>
<dbReference type="SUPFAM" id="SSF81296">
    <property type="entry name" value="E set domains"/>
    <property type="match status" value="1"/>
</dbReference>
<evidence type="ECO:0000256" key="5">
    <source>
        <dbReference type="SAM" id="MobiDB-lite"/>
    </source>
</evidence>
<dbReference type="SMART" id="SM01359">
    <property type="entry name" value="A2M_N_2"/>
    <property type="match status" value="1"/>
</dbReference>
<evidence type="ECO:0000313" key="9">
    <source>
        <dbReference type="Proteomes" id="UP001168821"/>
    </source>
</evidence>
<dbReference type="InterPro" id="IPR047565">
    <property type="entry name" value="Alpha-macroglob_thiol-ester_cl"/>
</dbReference>
<dbReference type="Gene3D" id="2.60.40.10">
    <property type="entry name" value="Immunoglobulins"/>
    <property type="match status" value="1"/>
</dbReference>
<dbReference type="Gene3D" id="1.50.10.20">
    <property type="match status" value="1"/>
</dbReference>
<dbReference type="InterPro" id="IPR014756">
    <property type="entry name" value="Ig_E-set"/>
</dbReference>
<dbReference type="Gene3D" id="2.60.120.1540">
    <property type="match status" value="1"/>
</dbReference>
<proteinExistence type="inferred from homology"/>
<dbReference type="SMART" id="SM01360">
    <property type="entry name" value="A2M"/>
    <property type="match status" value="1"/>
</dbReference>
<dbReference type="Pfam" id="PF17791">
    <property type="entry name" value="MG3"/>
    <property type="match status" value="1"/>
</dbReference>
<evidence type="ECO:0000313" key="8">
    <source>
        <dbReference type="EMBL" id="KAJ3665983.1"/>
    </source>
</evidence>
<dbReference type="Gene3D" id="2.60.40.1940">
    <property type="match status" value="1"/>
</dbReference>
<evidence type="ECO:0000256" key="1">
    <source>
        <dbReference type="ARBA" id="ARBA00010952"/>
    </source>
</evidence>
<dbReference type="Pfam" id="PF07678">
    <property type="entry name" value="TED_complement"/>
    <property type="match status" value="1"/>
</dbReference>
<protein>
    <submittedName>
        <fullName evidence="8">Uncharacterized protein</fullName>
    </submittedName>
</protein>
<keyword evidence="2" id="KW-0646">Protease inhibitor</keyword>
<dbReference type="SUPFAM" id="SSF48239">
    <property type="entry name" value="Terpenoid cyclases/Protein prenyltransferases"/>
    <property type="match status" value="1"/>
</dbReference>
<dbReference type="PROSITE" id="PS00477">
    <property type="entry name" value="ALPHA_2_MACROGLOBULIN"/>
    <property type="match status" value="1"/>
</dbReference>
<keyword evidence="3" id="KW-0722">Serine protease inhibitor</keyword>
<evidence type="ECO:0000259" key="6">
    <source>
        <dbReference type="SMART" id="SM01359"/>
    </source>
</evidence>
<dbReference type="InterPro" id="IPR050473">
    <property type="entry name" value="A2M/Complement_sys"/>
</dbReference>
<evidence type="ECO:0000256" key="2">
    <source>
        <dbReference type="ARBA" id="ARBA00022690"/>
    </source>
</evidence>
<keyword evidence="4" id="KW-1015">Disulfide bond</keyword>
<evidence type="ECO:0000259" key="7">
    <source>
        <dbReference type="SMART" id="SM01360"/>
    </source>
</evidence>
<evidence type="ECO:0000256" key="3">
    <source>
        <dbReference type="ARBA" id="ARBA00022900"/>
    </source>
</evidence>
<feature type="region of interest" description="Disordered" evidence="5">
    <location>
        <begin position="689"/>
        <end position="711"/>
    </location>
</feature>
<name>A0AA38IZ49_9CUCU</name>
<dbReference type="Pfam" id="PF01835">
    <property type="entry name" value="MG2"/>
    <property type="match status" value="1"/>
</dbReference>
<dbReference type="GO" id="GO:0004867">
    <property type="term" value="F:serine-type endopeptidase inhibitor activity"/>
    <property type="evidence" value="ECO:0007669"/>
    <property type="project" value="UniProtKB-KW"/>
</dbReference>
<accession>A0AA38IZ49</accession>
<dbReference type="InterPro" id="IPR011625">
    <property type="entry name" value="A2M_N_BRD"/>
</dbReference>
<comment type="similarity">
    <text evidence="1">Belongs to the protease inhibitor I39 (alpha-2-macroglobulin) family.</text>
</comment>
<evidence type="ECO:0000256" key="4">
    <source>
        <dbReference type="ARBA" id="ARBA00023157"/>
    </source>
</evidence>
<dbReference type="SMART" id="SM01419">
    <property type="entry name" value="Thiol-ester_cl"/>
    <property type="match status" value="1"/>
</dbReference>
<dbReference type="InterPro" id="IPR008930">
    <property type="entry name" value="Terpenoid_cyclase/PrenylTrfase"/>
</dbReference>
<dbReference type="GO" id="GO:0005615">
    <property type="term" value="C:extracellular space"/>
    <property type="evidence" value="ECO:0007669"/>
    <property type="project" value="InterPro"/>
</dbReference>
<feature type="domain" description="Alpha-2-macroglobulin bait region" evidence="6">
    <location>
        <begin position="496"/>
        <end position="666"/>
    </location>
</feature>
<dbReference type="InterPro" id="IPR002890">
    <property type="entry name" value="MG2"/>
</dbReference>
<gene>
    <name evidence="8" type="ORF">Zmor_001445</name>
</gene>
<dbReference type="InterPro" id="IPR041555">
    <property type="entry name" value="MG3"/>
</dbReference>
<keyword evidence="9" id="KW-1185">Reference proteome</keyword>
<dbReference type="Pfam" id="PF07703">
    <property type="entry name" value="A2M_BRD"/>
    <property type="match status" value="1"/>
</dbReference>
<dbReference type="Pfam" id="PF00207">
    <property type="entry name" value="A2M"/>
    <property type="match status" value="1"/>
</dbReference>
<organism evidence="8 9">
    <name type="scientific">Zophobas morio</name>
    <dbReference type="NCBI Taxonomy" id="2755281"/>
    <lineage>
        <taxon>Eukaryota</taxon>
        <taxon>Metazoa</taxon>
        <taxon>Ecdysozoa</taxon>
        <taxon>Arthropoda</taxon>
        <taxon>Hexapoda</taxon>
        <taxon>Insecta</taxon>
        <taxon>Pterygota</taxon>
        <taxon>Neoptera</taxon>
        <taxon>Endopterygota</taxon>
        <taxon>Coleoptera</taxon>
        <taxon>Polyphaga</taxon>
        <taxon>Cucujiformia</taxon>
        <taxon>Tenebrionidae</taxon>
        <taxon>Zophobas</taxon>
    </lineage>
</organism>
<sequence length="1285" mass="146901">MLVLLNTITDTYLLITDLFLQDQKFSAAAGELLLELMIKIATYPNYWNKIEKLLVTFVIYIRKYCSASENVKKTVPGFIYSMPKTLTSGQNETVCFSAHHLPSEPITVVVDLKFKNSHFITTKIVQPEHSCFEVQVPVHGKNDPDTVGVKVQVHANGVVYFAHNQDPVLIVSKKMLTFIETDRFIYKSEDTVKLRILSLENNMLPTLNSKIPYVRLRNPAGIGVMTWQNISSDLGLAHIEYKLPQNSRTGIWKFESSGQTKTFEVTKYTLPRFKVYILHPRTIYYKALYVNITVCAKYSFGAPVKGTAFIRLSDAFYNIKTIQVLKKMTDGCTEFRFLQEDLSLENIKKKFPLIDPRIRILITATVTEDETDKIELTTAKSLILLKPYSLKFIKNDIFLPGLTYHGVIQLSNINIDLIGEVIEICYNIAIRKSWNYLNNEQCSNITLSNQTFIQFHILPLRNNVIHLQLSARSLSYSDVGDNLLVVRMYSPSGTYIKLEPVRPLEISKCRSVQQFYVEYTTNKFKENENLTFYYMIKTSQGIHKMKKILHTVHKTYPNYTEEYETLIGFYHKHTKLDNSIDKFILKFRLDEKIFSNYQILFYYVGVDGEIVTATREIDVDPCLLNDVKANWSHKQIIPGGTASLLLEAKSDSLCSVSVTDKSVKFMNDVNVLNTKTLIKSFLQEQEYPESKRRSCLQPKKKSRDGSNNRLSNSKREKRFIYSFSEDYDAYDVFNKFEIITISNFKVVSKPCYTGQFLTDQYSIQNEDRGAPIRSFFPDTWLWELVPVRNVAVIHRTLPHTITTWETSVLCVSAIHGPGISKISEITSFQPFFINLLTPYSVKLGEILYLHTIVFNYLTYNVPIRISLAISDGLDLLDAQKRTSFSYCVHSNNTVTHVFEVKAVKAQKVNVTVVGELDPSFPGHCGPDTVVNKRDVVFKTFIVEPEGYPVQITKSALFCRSDDHSPNNVTWDAVTPNDVVLDTFKTEIILHADILGQSIENFDELIIMPTGCGEQIMATLAPNLYVLRYLNATRSLSTSVTRRIIRNLKIGYQRILNYVHSDGSFSAFGYYDSTGSMFLTAFVVRILQDIKQYIYVDQKIIDRAVTWIISNQLENGCFKTMSHVFQDMGGTTFENSTAGLTAYVMVSLLNANIRIPDAVQTNAKYCIRGHYNLDTYTLAISSYALFKINWYSEANRMLKKLIQISNKKGNMMWWTSKEYNGSGATDVEITSYVLLSLLHQKSPENLAKAHSIVQWLSTQRGPRGGFLSTQVTLNTIDFSYYYSVDL</sequence>
<dbReference type="InterPro" id="IPR019742">
    <property type="entry name" value="MacrogloblnA2_CS"/>
</dbReference>
<dbReference type="Proteomes" id="UP001168821">
    <property type="component" value="Unassembled WGS sequence"/>
</dbReference>
<dbReference type="InterPro" id="IPR013783">
    <property type="entry name" value="Ig-like_fold"/>
</dbReference>
<feature type="domain" description="Alpha-2-macroglobulin" evidence="7">
    <location>
        <begin position="779"/>
        <end position="867"/>
    </location>
</feature>
<dbReference type="InterPro" id="IPR011626">
    <property type="entry name" value="Alpha-macroglobulin_TED"/>
</dbReference>
<dbReference type="PANTHER" id="PTHR11412:SF171">
    <property type="entry name" value="PREGNANCY ZONE PROTEIN-LIKE PROTEIN"/>
    <property type="match status" value="1"/>
</dbReference>
<comment type="caution">
    <text evidence="8">The sequence shown here is derived from an EMBL/GenBank/DDBJ whole genome shotgun (WGS) entry which is preliminary data.</text>
</comment>
<dbReference type="Gene3D" id="2.60.40.1930">
    <property type="match status" value="2"/>
</dbReference>